<dbReference type="InterPro" id="IPR010730">
    <property type="entry name" value="HET"/>
</dbReference>
<evidence type="ECO:0000313" key="2">
    <source>
        <dbReference type="EMBL" id="KAK5953159.1"/>
    </source>
</evidence>
<comment type="caution">
    <text evidence="2">The sequence shown here is derived from an EMBL/GenBank/DDBJ whole genome shotgun (WGS) entry which is preliminary data.</text>
</comment>
<dbReference type="Pfam" id="PF06985">
    <property type="entry name" value="HET"/>
    <property type="match status" value="1"/>
</dbReference>
<name>A0AAN8EDL9_9EURO</name>
<dbReference type="AlphaFoldDB" id="A0AAN8EDL9"/>
<dbReference type="Proteomes" id="UP001316803">
    <property type="component" value="Unassembled WGS sequence"/>
</dbReference>
<dbReference type="EMBL" id="JAKLMC020000012">
    <property type="protein sequence ID" value="KAK5953159.1"/>
    <property type="molecule type" value="Genomic_DNA"/>
</dbReference>
<dbReference type="PANTHER" id="PTHR24148:SF64">
    <property type="entry name" value="HETEROKARYON INCOMPATIBILITY DOMAIN-CONTAINING PROTEIN"/>
    <property type="match status" value="1"/>
</dbReference>
<dbReference type="PANTHER" id="PTHR24148">
    <property type="entry name" value="ANKYRIN REPEAT DOMAIN-CONTAINING PROTEIN 39 HOMOLOG-RELATED"/>
    <property type="match status" value="1"/>
</dbReference>
<accession>A0AAN8EDL9</accession>
<sequence length="689" mass="77233">MTSSSEYRHVPLAEPRNIRVLDVEPASATSTELRCKLRQVSLEAVPLAKYSALSYCWGGQIPDHPVLCDGALLNITKNCLDAIMKLRRPQDTITLWIDSICIDQKNMAEKSTQVALMGEIYKHADQVIVWLGEWDDTLRKAVEVVKDIGTVEYSGEPTPEQGLLGQRQMQDKVKALKAATRHPSDDVLGPLYHKAWFGRMWTVQEVELARGNNILVYNGPDSSDQLPWNVLILATDALLVCHYDWIDLSRTVKLHKQLLTMIIMERWPVMKEVYKMKPGDLVHDPMVWTIMCDAREKEATNVKDKVFALYGVFQELKIAPALPSPDYSKSIEDIYRELTVAGIESDKHLYVLYDAPSDHRHLRPGLASWVPDWSDPGWRGRGNMDSRIAVSRDRFCAAGPADPSWKFSADGRQLLLRGKIIDEIIFCGQPLCCLADSNIVAQLTNPRDSASRNTAAEEYKDDLREAYTTLKSWVQICSWYDKYPTTGETAAQAFCRTLTQDFGVEDNNNPESKLEASNAWFRTMSSSNPDVEVFRAVHGDRLGARKNDDTLIEYVIRESPPAMLPLAAIQMKPGGSFHSAARTFSTRKGFFITEAGRMGTAAARVEAGQGEPRRAVNLVEAGDQIAVLAGLEMPLVLRPVNIGDGKGAIGDEQKGKRVYRLVTHAYVHGIMYGEVWEDKSRPLEEIILV</sequence>
<dbReference type="InterPro" id="IPR052895">
    <property type="entry name" value="HetReg/Transcr_Mod"/>
</dbReference>
<evidence type="ECO:0000259" key="1">
    <source>
        <dbReference type="Pfam" id="PF06985"/>
    </source>
</evidence>
<organism evidence="2 3">
    <name type="scientific">Knufia fluminis</name>
    <dbReference type="NCBI Taxonomy" id="191047"/>
    <lineage>
        <taxon>Eukaryota</taxon>
        <taxon>Fungi</taxon>
        <taxon>Dikarya</taxon>
        <taxon>Ascomycota</taxon>
        <taxon>Pezizomycotina</taxon>
        <taxon>Eurotiomycetes</taxon>
        <taxon>Chaetothyriomycetidae</taxon>
        <taxon>Chaetothyriales</taxon>
        <taxon>Trichomeriaceae</taxon>
        <taxon>Knufia</taxon>
    </lineage>
</organism>
<protein>
    <recommendedName>
        <fullName evidence="1">Heterokaryon incompatibility domain-containing protein</fullName>
    </recommendedName>
</protein>
<proteinExistence type="predicted"/>
<reference evidence="2 3" key="1">
    <citation type="submission" date="2022-12" db="EMBL/GenBank/DDBJ databases">
        <title>Genomic features and morphological characterization of a novel Knufia sp. strain isolated from spacecraft assembly facility.</title>
        <authorList>
            <person name="Teixeira M."/>
            <person name="Chander A.M."/>
            <person name="Stajich J.E."/>
            <person name="Venkateswaran K."/>
        </authorList>
    </citation>
    <scope>NUCLEOTIDE SEQUENCE [LARGE SCALE GENOMIC DNA]</scope>
    <source>
        <strain evidence="2 3">FJI-L2-BK-P2</strain>
    </source>
</reference>
<evidence type="ECO:0000313" key="3">
    <source>
        <dbReference type="Proteomes" id="UP001316803"/>
    </source>
</evidence>
<feature type="domain" description="Heterokaryon incompatibility" evidence="1">
    <location>
        <begin position="50"/>
        <end position="205"/>
    </location>
</feature>
<gene>
    <name evidence="2" type="ORF">OHC33_005727</name>
</gene>
<keyword evidence="3" id="KW-1185">Reference proteome</keyword>